<dbReference type="Pfam" id="PF13895">
    <property type="entry name" value="Ig_2"/>
    <property type="match status" value="2"/>
</dbReference>
<dbReference type="PANTHER" id="PTHR24416:SF621">
    <property type="entry name" value="TYROSINE KINASE RECEPTOR CAD96CA"/>
    <property type="match status" value="1"/>
</dbReference>
<evidence type="ECO:0000256" key="9">
    <source>
        <dbReference type="ARBA" id="ARBA00023136"/>
    </source>
</evidence>
<evidence type="ECO:0000256" key="4">
    <source>
        <dbReference type="ARBA" id="ARBA00022692"/>
    </source>
</evidence>
<dbReference type="PROSITE" id="PS50011">
    <property type="entry name" value="PROTEIN_KINASE_DOM"/>
    <property type="match status" value="1"/>
</dbReference>
<feature type="binding site" evidence="18">
    <location>
        <position position="833"/>
    </location>
    <ligand>
        <name>Mg(2+)</name>
        <dbReference type="ChEBI" id="CHEBI:18420"/>
    </ligand>
</feature>
<feature type="transmembrane region" description="Helical" evidence="20">
    <location>
        <begin position="575"/>
        <end position="594"/>
    </location>
</feature>
<evidence type="ECO:0000256" key="14">
    <source>
        <dbReference type="ARBA" id="ARBA00023319"/>
    </source>
</evidence>
<keyword evidence="6" id="KW-0418">Kinase</keyword>
<sequence>MVSWVKVSSGQRVYSNLLVVTNASRNEAGEYRCEVSNECGNASETITIDVQYPPINVHLSASKSVVCENETITFKCSSHGNPAVDDYELYENDTLVNNVSSSGVWKRKMLRWGIFLYQCVVKNAIGTGNSTEVVVNANLPASIQSIQNRTLTKGNSITLPCIATGIPPPMVSWVKVSSGQRVYSNVLVVTNASRNEAGEYRCEVSNGCGNASETITIDVQYSPINVHLSASKSVACENETIIFKCSSHGNPAVDEYELYENDTLVNDVSSSGVWKRKMLRWGMFLYQCVVKNAIGTGNSTEVVVYVNFHSPILPIQDNTVREGGSVTLLCQAVAVPPPVITWIYPGGQRIKKRTLAIKNISRSDSGRYSCESTNVCGNDSLTLTIAVQYGPESVQLKTSKAGVCKDDIVQFDCSADSIPAVHSYQLFENGSLTDYVSSSGVWRIRMSSEGVLRYTCAANNGIRTGFSAGIPVLVYMTSSIEEMQDNTLIEGTSFNLSCQATGIPAPTVVWIKDSSGKKTNGNVLFFSKISIRDAGKYTCEASNLCGNASEKTTIDVKVPVPSPVPSEPTKVNKDAIYGSVIGVLALVFAVFIIFKSWKHWKRQNRDRPHVVHRELFRPQINEALELETSISDDVLHRDSGLDMPLSEIRLEEREHTEPTQSNLEMNEYAPLNPGTRSWEVERENVIIEKVIGGGAFGQVARGTATNLPGREGRITVAIKMLRDDNAVAERNDLLSELEVLKKLKPHPHVIKLLGCVTVSDPLLVIIEHIPYGDLLGYLKRSRNVDDDYYNDPDVRPQTSLTSLQLMKFSWQVADGMKYLSSKKIIHRDLAARNVLVGEREKCKVTDFGMARDVGHEGAYQWKTERRVPTKWTAFEALQYGQYTTKSDVWSFGIVLYEIFTIGGSPYPSFNGQQVIQLLRQGYRMPRPRHVDNALYKIMQDCWRENPDDRPTFENLRKDLKEMENQHQRLINMQFCDNKLYENLD</sequence>
<dbReference type="Pfam" id="PF07714">
    <property type="entry name" value="PK_Tyr_Ser-Thr"/>
    <property type="match status" value="1"/>
</dbReference>
<dbReference type="Gene3D" id="2.60.40.10">
    <property type="entry name" value="Immunoglobulins"/>
    <property type="match status" value="7"/>
</dbReference>
<keyword evidence="8 20" id="KW-1133">Transmembrane helix</keyword>
<feature type="domain" description="Ig-like" evidence="22">
    <location>
        <begin position="471"/>
        <end position="557"/>
    </location>
</feature>
<evidence type="ECO:0000256" key="18">
    <source>
        <dbReference type="PIRSR" id="PIRSR000615-3"/>
    </source>
</evidence>
<dbReference type="Gene3D" id="3.30.200.20">
    <property type="entry name" value="Phosphorylase Kinase, domain 1"/>
    <property type="match status" value="1"/>
</dbReference>
<feature type="binding site" evidence="17 19">
    <location>
        <position position="719"/>
    </location>
    <ligand>
        <name>ATP</name>
        <dbReference type="ChEBI" id="CHEBI:30616"/>
    </ligand>
</feature>
<keyword evidence="7 17" id="KW-0067">ATP-binding</keyword>
<dbReference type="InterPro" id="IPR008266">
    <property type="entry name" value="Tyr_kinase_AS"/>
</dbReference>
<dbReference type="SUPFAM" id="SSF56112">
    <property type="entry name" value="Protein kinase-like (PK-like)"/>
    <property type="match status" value="1"/>
</dbReference>
<keyword evidence="9 20" id="KW-0472">Membrane</keyword>
<organism evidence="23 24">
    <name type="scientific">Pocillopora meandrina</name>
    <dbReference type="NCBI Taxonomy" id="46732"/>
    <lineage>
        <taxon>Eukaryota</taxon>
        <taxon>Metazoa</taxon>
        <taxon>Cnidaria</taxon>
        <taxon>Anthozoa</taxon>
        <taxon>Hexacorallia</taxon>
        <taxon>Scleractinia</taxon>
        <taxon>Astrocoeniina</taxon>
        <taxon>Pocilloporidae</taxon>
        <taxon>Pocillopora</taxon>
    </lineage>
</organism>
<keyword evidence="12" id="KW-0675">Receptor</keyword>
<protein>
    <recommendedName>
        <fullName evidence="2">receptor protein-tyrosine kinase</fullName>
        <ecNumber evidence="2">2.7.10.1</ecNumber>
    </recommendedName>
</protein>
<keyword evidence="4 20" id="KW-0812">Transmembrane</keyword>
<dbReference type="GO" id="GO:0004714">
    <property type="term" value="F:transmembrane receptor protein tyrosine kinase activity"/>
    <property type="evidence" value="ECO:0007669"/>
    <property type="project" value="UniProtKB-EC"/>
</dbReference>
<evidence type="ECO:0000256" key="11">
    <source>
        <dbReference type="ARBA" id="ARBA00023157"/>
    </source>
</evidence>
<evidence type="ECO:0000256" key="3">
    <source>
        <dbReference type="ARBA" id="ARBA00022679"/>
    </source>
</evidence>
<feature type="active site" description="Proton acceptor" evidence="16">
    <location>
        <position position="828"/>
    </location>
</feature>
<feature type="binding site" evidence="17">
    <location>
        <begin position="692"/>
        <end position="699"/>
    </location>
    <ligand>
        <name>ATP</name>
        <dbReference type="ChEBI" id="CHEBI:30616"/>
    </ligand>
</feature>
<dbReference type="AlphaFoldDB" id="A0AAU9Y0C3"/>
<keyword evidence="18" id="KW-0460">Magnesium</keyword>
<reference evidence="23 24" key="1">
    <citation type="submission" date="2022-05" db="EMBL/GenBank/DDBJ databases">
        <authorList>
            <consortium name="Genoscope - CEA"/>
            <person name="William W."/>
        </authorList>
    </citation>
    <scope>NUCLEOTIDE SEQUENCE [LARGE SCALE GENOMIC DNA]</scope>
</reference>
<gene>
    <name evidence="23" type="ORF">PMEA_00035475</name>
</gene>
<feature type="binding site" evidence="17">
    <location>
        <begin position="767"/>
        <end position="773"/>
    </location>
    <ligand>
        <name>ATP</name>
        <dbReference type="ChEBI" id="CHEBI:30616"/>
    </ligand>
</feature>
<feature type="binding site" evidence="18">
    <location>
        <position position="668"/>
    </location>
    <ligand>
        <name>Mg(2+)</name>
        <dbReference type="ChEBI" id="CHEBI:18420"/>
    </ligand>
</feature>
<keyword evidence="10" id="KW-0829">Tyrosine-protein kinase</keyword>
<dbReference type="GO" id="GO:0046872">
    <property type="term" value="F:metal ion binding"/>
    <property type="evidence" value="ECO:0007669"/>
    <property type="project" value="UniProtKB-KW"/>
</dbReference>
<dbReference type="PIRSF" id="PIRSF000615">
    <property type="entry name" value="TyrPK_CSF1-R"/>
    <property type="match status" value="1"/>
</dbReference>
<evidence type="ECO:0000256" key="16">
    <source>
        <dbReference type="PIRSR" id="PIRSR000615-1"/>
    </source>
</evidence>
<dbReference type="InterPro" id="IPR020635">
    <property type="entry name" value="Tyr_kinase_cat_dom"/>
</dbReference>
<name>A0AAU9Y0C3_9CNID</name>
<dbReference type="SUPFAM" id="SSF48726">
    <property type="entry name" value="Immunoglobulin"/>
    <property type="match status" value="5"/>
</dbReference>
<dbReference type="GO" id="GO:0005524">
    <property type="term" value="F:ATP binding"/>
    <property type="evidence" value="ECO:0007669"/>
    <property type="project" value="UniProtKB-UniRule"/>
</dbReference>
<dbReference type="InterPro" id="IPR017441">
    <property type="entry name" value="Protein_kinase_ATP_BS"/>
</dbReference>
<dbReference type="PRINTS" id="PR00109">
    <property type="entry name" value="TYRKINASE"/>
</dbReference>
<evidence type="ECO:0000256" key="1">
    <source>
        <dbReference type="ARBA" id="ARBA00004167"/>
    </source>
</evidence>
<keyword evidence="14" id="KW-0393">Immunoglobulin domain</keyword>
<feature type="domain" description="Ig-like" evidence="22">
    <location>
        <begin position="140"/>
        <end position="218"/>
    </location>
</feature>
<evidence type="ECO:0000256" key="6">
    <source>
        <dbReference type="ARBA" id="ARBA00022777"/>
    </source>
</evidence>
<dbReference type="Pfam" id="PF13927">
    <property type="entry name" value="Ig_3"/>
    <property type="match status" value="3"/>
</dbReference>
<evidence type="ECO:0000256" key="13">
    <source>
        <dbReference type="ARBA" id="ARBA00023180"/>
    </source>
</evidence>
<dbReference type="InterPro" id="IPR003598">
    <property type="entry name" value="Ig_sub2"/>
</dbReference>
<dbReference type="PROSITE" id="PS50835">
    <property type="entry name" value="IG_LIKE"/>
    <property type="match status" value="4"/>
</dbReference>
<proteinExistence type="predicted"/>
<keyword evidence="3" id="KW-0808">Transferase</keyword>
<dbReference type="Gene3D" id="1.10.510.10">
    <property type="entry name" value="Transferase(Phosphotransferase) domain 1"/>
    <property type="match status" value="1"/>
</dbReference>
<dbReference type="InterPro" id="IPR011009">
    <property type="entry name" value="Kinase-like_dom_sf"/>
</dbReference>
<evidence type="ECO:0000256" key="5">
    <source>
        <dbReference type="ARBA" id="ARBA00022741"/>
    </source>
</evidence>
<evidence type="ECO:0000256" key="17">
    <source>
        <dbReference type="PIRSR" id="PIRSR000615-2"/>
    </source>
</evidence>
<keyword evidence="13" id="KW-0325">Glycoprotein</keyword>
<dbReference type="InterPro" id="IPR003599">
    <property type="entry name" value="Ig_sub"/>
</dbReference>
<dbReference type="InterPro" id="IPR001245">
    <property type="entry name" value="Ser-Thr/Tyr_kinase_cat_dom"/>
</dbReference>
<comment type="subcellular location">
    <subcellularLocation>
        <location evidence="1">Membrane</location>
        <topology evidence="1">Single-pass membrane protein</topology>
    </subcellularLocation>
</comment>
<dbReference type="GO" id="GO:0007169">
    <property type="term" value="P:cell surface receptor protein tyrosine kinase signaling pathway"/>
    <property type="evidence" value="ECO:0007669"/>
    <property type="project" value="TreeGrafter"/>
</dbReference>
<dbReference type="InterPro" id="IPR013783">
    <property type="entry name" value="Ig-like_fold"/>
</dbReference>
<evidence type="ECO:0000256" key="2">
    <source>
        <dbReference type="ARBA" id="ARBA00011902"/>
    </source>
</evidence>
<dbReference type="FunFam" id="1.10.510.10:FF:000554">
    <property type="entry name" value="Predicted protein"/>
    <property type="match status" value="1"/>
</dbReference>
<dbReference type="PROSITE" id="PS00109">
    <property type="entry name" value="PROTEIN_KINASE_TYR"/>
    <property type="match status" value="1"/>
</dbReference>
<keyword evidence="24" id="KW-1185">Reference proteome</keyword>
<feature type="binding site" evidence="18">
    <location>
        <position position="846"/>
    </location>
    <ligand>
        <name>Mg(2+)</name>
        <dbReference type="ChEBI" id="CHEBI:18420"/>
    </ligand>
</feature>
<evidence type="ECO:0000256" key="10">
    <source>
        <dbReference type="ARBA" id="ARBA00023137"/>
    </source>
</evidence>
<dbReference type="GO" id="GO:0005886">
    <property type="term" value="C:plasma membrane"/>
    <property type="evidence" value="ECO:0007669"/>
    <property type="project" value="TreeGrafter"/>
</dbReference>
<dbReference type="InterPro" id="IPR050122">
    <property type="entry name" value="RTK"/>
</dbReference>
<evidence type="ECO:0000259" key="22">
    <source>
        <dbReference type="PROSITE" id="PS50835"/>
    </source>
</evidence>
<evidence type="ECO:0000313" key="23">
    <source>
        <dbReference type="EMBL" id="CAH3163250.1"/>
    </source>
</evidence>
<comment type="caution">
    <text evidence="23">The sequence shown here is derived from an EMBL/GenBank/DDBJ whole genome shotgun (WGS) entry which is preliminary data.</text>
</comment>
<evidence type="ECO:0000256" key="19">
    <source>
        <dbReference type="PROSITE-ProRule" id="PRU10141"/>
    </source>
</evidence>
<dbReference type="PANTHER" id="PTHR24416">
    <property type="entry name" value="TYROSINE-PROTEIN KINASE RECEPTOR"/>
    <property type="match status" value="1"/>
</dbReference>
<dbReference type="InterPro" id="IPR000719">
    <property type="entry name" value="Prot_kinase_dom"/>
</dbReference>
<feature type="domain" description="Ig-like" evidence="22">
    <location>
        <begin position="311"/>
        <end position="388"/>
    </location>
</feature>
<keyword evidence="5 17" id="KW-0547">Nucleotide-binding</keyword>
<dbReference type="EMBL" id="CALNXJ010000091">
    <property type="protein sequence ID" value="CAH3163250.1"/>
    <property type="molecule type" value="Genomic_DNA"/>
</dbReference>
<dbReference type="SMART" id="SM00408">
    <property type="entry name" value="IGc2"/>
    <property type="match status" value="3"/>
</dbReference>
<dbReference type="EC" id="2.7.10.1" evidence="2"/>
<dbReference type="SMART" id="SM00409">
    <property type="entry name" value="IG"/>
    <property type="match status" value="4"/>
</dbReference>
<keyword evidence="11" id="KW-1015">Disulfide bond</keyword>
<dbReference type="CDD" id="cd00192">
    <property type="entry name" value="PTKc"/>
    <property type="match status" value="1"/>
</dbReference>
<dbReference type="InterPro" id="IPR007110">
    <property type="entry name" value="Ig-like_dom"/>
</dbReference>
<feature type="domain" description="Protein kinase" evidence="21">
    <location>
        <begin position="685"/>
        <end position="969"/>
    </location>
</feature>
<evidence type="ECO:0000313" key="24">
    <source>
        <dbReference type="Proteomes" id="UP001159428"/>
    </source>
</evidence>
<dbReference type="InterPro" id="IPR036179">
    <property type="entry name" value="Ig-like_dom_sf"/>
</dbReference>
<evidence type="ECO:0000259" key="21">
    <source>
        <dbReference type="PROSITE" id="PS50011"/>
    </source>
</evidence>
<feature type="domain" description="Ig-like" evidence="22">
    <location>
        <begin position="1"/>
        <end position="49"/>
    </location>
</feature>
<dbReference type="Proteomes" id="UP001159428">
    <property type="component" value="Unassembled WGS sequence"/>
</dbReference>
<dbReference type="PROSITE" id="PS00107">
    <property type="entry name" value="PROTEIN_KINASE_ATP"/>
    <property type="match status" value="1"/>
</dbReference>
<evidence type="ECO:0000256" key="7">
    <source>
        <dbReference type="ARBA" id="ARBA00022840"/>
    </source>
</evidence>
<accession>A0AAU9Y0C3</accession>
<evidence type="ECO:0000256" key="15">
    <source>
        <dbReference type="ARBA" id="ARBA00051243"/>
    </source>
</evidence>
<feature type="binding site" evidence="17">
    <location>
        <position position="832"/>
    </location>
    <ligand>
        <name>ATP</name>
        <dbReference type="ChEBI" id="CHEBI:30616"/>
    </ligand>
</feature>
<evidence type="ECO:0000256" key="20">
    <source>
        <dbReference type="SAM" id="Phobius"/>
    </source>
</evidence>
<dbReference type="GO" id="GO:0043235">
    <property type="term" value="C:receptor complex"/>
    <property type="evidence" value="ECO:0007669"/>
    <property type="project" value="TreeGrafter"/>
</dbReference>
<keyword evidence="18" id="KW-0479">Metal-binding</keyword>
<evidence type="ECO:0000256" key="12">
    <source>
        <dbReference type="ARBA" id="ARBA00023170"/>
    </source>
</evidence>
<dbReference type="SMART" id="SM00219">
    <property type="entry name" value="TyrKc"/>
    <property type="match status" value="1"/>
</dbReference>
<evidence type="ECO:0000256" key="8">
    <source>
        <dbReference type="ARBA" id="ARBA00022989"/>
    </source>
</evidence>
<comment type="catalytic activity">
    <reaction evidence="15">
        <text>L-tyrosyl-[protein] + ATP = O-phospho-L-tyrosyl-[protein] + ADP + H(+)</text>
        <dbReference type="Rhea" id="RHEA:10596"/>
        <dbReference type="Rhea" id="RHEA-COMP:10136"/>
        <dbReference type="Rhea" id="RHEA-COMP:20101"/>
        <dbReference type="ChEBI" id="CHEBI:15378"/>
        <dbReference type="ChEBI" id="CHEBI:30616"/>
        <dbReference type="ChEBI" id="CHEBI:46858"/>
        <dbReference type="ChEBI" id="CHEBI:61978"/>
        <dbReference type="ChEBI" id="CHEBI:456216"/>
        <dbReference type="EC" id="2.7.10.1"/>
    </reaction>
</comment>